<dbReference type="Proteomes" id="UP000436088">
    <property type="component" value="Unassembled WGS sequence"/>
</dbReference>
<name>A0A6A3CF07_HIBSY</name>
<proteinExistence type="predicted"/>
<dbReference type="EMBL" id="VEPZ02000291">
    <property type="protein sequence ID" value="KAE8727935.1"/>
    <property type="molecule type" value="Genomic_DNA"/>
</dbReference>
<keyword evidence="2" id="KW-1185">Reference proteome</keyword>
<dbReference type="AlphaFoldDB" id="A0A6A3CF07"/>
<comment type="caution">
    <text evidence="1">The sequence shown here is derived from an EMBL/GenBank/DDBJ whole genome shotgun (WGS) entry which is preliminary data.</text>
</comment>
<gene>
    <name evidence="1" type="ORF">F3Y22_tig00005030pilonHSYRG00018</name>
</gene>
<evidence type="ECO:0000313" key="1">
    <source>
        <dbReference type="EMBL" id="KAE8727935.1"/>
    </source>
</evidence>
<organism evidence="1 2">
    <name type="scientific">Hibiscus syriacus</name>
    <name type="common">Rose of Sharon</name>
    <dbReference type="NCBI Taxonomy" id="106335"/>
    <lineage>
        <taxon>Eukaryota</taxon>
        <taxon>Viridiplantae</taxon>
        <taxon>Streptophyta</taxon>
        <taxon>Embryophyta</taxon>
        <taxon>Tracheophyta</taxon>
        <taxon>Spermatophyta</taxon>
        <taxon>Magnoliopsida</taxon>
        <taxon>eudicotyledons</taxon>
        <taxon>Gunneridae</taxon>
        <taxon>Pentapetalae</taxon>
        <taxon>rosids</taxon>
        <taxon>malvids</taxon>
        <taxon>Malvales</taxon>
        <taxon>Malvaceae</taxon>
        <taxon>Malvoideae</taxon>
        <taxon>Hibiscus</taxon>
    </lineage>
</organism>
<accession>A0A6A3CF07</accession>
<evidence type="ECO:0000313" key="2">
    <source>
        <dbReference type="Proteomes" id="UP000436088"/>
    </source>
</evidence>
<reference evidence="1" key="1">
    <citation type="submission" date="2019-09" db="EMBL/GenBank/DDBJ databases">
        <title>Draft genome information of white flower Hibiscus syriacus.</title>
        <authorList>
            <person name="Kim Y.-M."/>
        </authorList>
    </citation>
    <scope>NUCLEOTIDE SEQUENCE [LARGE SCALE GENOMIC DNA]</scope>
    <source>
        <strain evidence="1">YM2019G1</strain>
    </source>
</reference>
<sequence>MGIHSMIVGVTDSDLDSEKQEFRTAGVDYCFEKPLTPERINLLLNDLNN</sequence>
<protein>
    <submittedName>
        <fullName evidence="1">SYP112 protein</fullName>
    </submittedName>
</protein>